<feature type="transmembrane region" description="Helical" evidence="1">
    <location>
        <begin position="113"/>
        <end position="132"/>
    </location>
</feature>
<evidence type="ECO:0000313" key="3">
    <source>
        <dbReference type="EMBL" id="RYU94810.1"/>
    </source>
</evidence>
<feature type="domain" description="Signal transduction histidine kinase internal region" evidence="2">
    <location>
        <begin position="150"/>
        <end position="226"/>
    </location>
</feature>
<keyword evidence="1" id="KW-0812">Transmembrane</keyword>
<dbReference type="GO" id="GO:0016020">
    <property type="term" value="C:membrane"/>
    <property type="evidence" value="ECO:0007669"/>
    <property type="project" value="InterPro"/>
</dbReference>
<dbReference type="Pfam" id="PF06580">
    <property type="entry name" value="His_kinase"/>
    <property type="match status" value="1"/>
</dbReference>
<gene>
    <name evidence="3" type="ORF">EWM59_14975</name>
</gene>
<keyword evidence="1" id="KW-1133">Transmembrane helix</keyword>
<dbReference type="PANTHER" id="PTHR34220:SF7">
    <property type="entry name" value="SENSOR HISTIDINE KINASE YPDA"/>
    <property type="match status" value="1"/>
</dbReference>
<feature type="transmembrane region" description="Helical" evidence="1">
    <location>
        <begin position="76"/>
        <end position="93"/>
    </location>
</feature>
<dbReference type="InterPro" id="IPR036890">
    <property type="entry name" value="HATPase_C_sf"/>
</dbReference>
<evidence type="ECO:0000259" key="2">
    <source>
        <dbReference type="Pfam" id="PF06580"/>
    </source>
</evidence>
<evidence type="ECO:0000256" key="1">
    <source>
        <dbReference type="SAM" id="Phobius"/>
    </source>
</evidence>
<comment type="caution">
    <text evidence="3">The sequence shown here is derived from an EMBL/GenBank/DDBJ whole genome shotgun (WGS) entry which is preliminary data.</text>
</comment>
<reference evidence="3 4" key="1">
    <citation type="submission" date="2019-02" db="EMBL/GenBank/DDBJ databases">
        <title>Bacterial novel species Emticicia sp. 17J42-9 isolated from soil.</title>
        <authorList>
            <person name="Jung H.-Y."/>
        </authorList>
    </citation>
    <scope>NUCLEOTIDE SEQUENCE [LARGE SCALE GENOMIC DNA]</scope>
    <source>
        <strain evidence="3 4">17J42-9</strain>
    </source>
</reference>
<dbReference type="RefSeq" id="WP_130021955.1">
    <property type="nucleotide sequence ID" value="NZ_SEWF01000021.1"/>
</dbReference>
<name>A0A4V1ZD38_9BACT</name>
<dbReference type="Proteomes" id="UP000293162">
    <property type="component" value="Unassembled WGS sequence"/>
</dbReference>
<feature type="transmembrane region" description="Helical" evidence="1">
    <location>
        <begin position="45"/>
        <end position="64"/>
    </location>
</feature>
<dbReference type="InterPro" id="IPR050640">
    <property type="entry name" value="Bact_2-comp_sensor_kinase"/>
</dbReference>
<dbReference type="SUPFAM" id="SSF55874">
    <property type="entry name" value="ATPase domain of HSP90 chaperone/DNA topoisomerase II/histidine kinase"/>
    <property type="match status" value="1"/>
</dbReference>
<organism evidence="3 4">
    <name type="scientific">Emticicia agri</name>
    <dbReference type="NCBI Taxonomy" id="2492393"/>
    <lineage>
        <taxon>Bacteria</taxon>
        <taxon>Pseudomonadati</taxon>
        <taxon>Bacteroidota</taxon>
        <taxon>Cytophagia</taxon>
        <taxon>Cytophagales</taxon>
        <taxon>Leadbetterellaceae</taxon>
        <taxon>Emticicia</taxon>
    </lineage>
</organism>
<evidence type="ECO:0000313" key="4">
    <source>
        <dbReference type="Proteomes" id="UP000293162"/>
    </source>
</evidence>
<keyword evidence="3" id="KW-0808">Transferase</keyword>
<keyword evidence="4" id="KW-1185">Reference proteome</keyword>
<accession>A0A4V1ZD38</accession>
<keyword evidence="3" id="KW-0418">Kinase</keyword>
<dbReference type="EMBL" id="SEWF01000021">
    <property type="protein sequence ID" value="RYU94810.1"/>
    <property type="molecule type" value="Genomic_DNA"/>
</dbReference>
<proteinExistence type="predicted"/>
<dbReference type="PANTHER" id="PTHR34220">
    <property type="entry name" value="SENSOR HISTIDINE KINASE YPDA"/>
    <property type="match status" value="1"/>
</dbReference>
<dbReference type="AlphaFoldDB" id="A0A4V1ZD38"/>
<dbReference type="OrthoDB" id="9792992at2"/>
<dbReference type="GO" id="GO:0000155">
    <property type="term" value="F:phosphorelay sensor kinase activity"/>
    <property type="evidence" value="ECO:0007669"/>
    <property type="project" value="InterPro"/>
</dbReference>
<feature type="transmembrane region" description="Helical" evidence="1">
    <location>
        <begin position="7"/>
        <end position="25"/>
    </location>
</feature>
<dbReference type="InterPro" id="IPR010559">
    <property type="entry name" value="Sig_transdc_His_kin_internal"/>
</dbReference>
<protein>
    <submittedName>
        <fullName evidence="3">Histidine kinase</fullName>
    </submittedName>
</protein>
<sequence length="341" mass="40531">MFKNRYLYPFLHIIMWLGYTALPQLNINLRDSSRPQVNPYSNGYYWAYASFSAIFLFYFHSEYLFPKVYKQRPIRYFIYLVVVIAVLLVGRYMARINFVGNDINQTLFYVNGFLQYLYIFGISASYSFFTFYQKQQSSQRDNEHERLKSELSFLRSQISPHFMFNLLNSLVALNRKKSNLVEPVLLKMSDLLRYMLYEKDDKQITLDNEVKYLQNYIDLQKLRFGDYVDIDFMVKVPTFSKNIEPMLLIPFVENAFKHGVGMIEKPIIRVELQMIDNQLLFKVMNKFNKDIQEVKDGASGIGLTNVKRRLELLYPDQHSLLVEEKDNFYTTELTLNLRQVA</sequence>
<keyword evidence="1" id="KW-0472">Membrane</keyword>
<dbReference type="Gene3D" id="3.30.565.10">
    <property type="entry name" value="Histidine kinase-like ATPase, C-terminal domain"/>
    <property type="match status" value="1"/>
</dbReference>